<dbReference type="EC" id="3.1.-.-" evidence="5"/>
<gene>
    <name evidence="7" type="primary">ruvX</name>
    <name evidence="7" type="ORF">GlitD10_1436</name>
</gene>
<dbReference type="HAMAP" id="MF_00651">
    <property type="entry name" value="Nuclease_YqgF"/>
    <property type="match status" value="1"/>
</dbReference>
<dbReference type="SMART" id="SM00732">
    <property type="entry name" value="YqgFc"/>
    <property type="match status" value="1"/>
</dbReference>
<evidence type="ECO:0000256" key="3">
    <source>
        <dbReference type="ARBA" id="ARBA00022722"/>
    </source>
</evidence>
<sequence length="153" mass="16801">MVAMVVGLGLDIGRKRIGVAISDPTGLLATGLPTLTWPTAPQALAQIVQVRHPQVLVVGLPAYPDGRPSAQTRYTQKQGGYLGRCLHLPVVYVDEVLTSWSAAQTLDRRRYRSEADYRAAVDQQAAILIVQQWLDSHSFHSGDNYGSKFPTKF</sequence>
<reference evidence="7 8" key="1">
    <citation type="submission" date="2016-10" db="EMBL/GenBank/DDBJ databases">
        <title>Description of Gloeomargarita lithophora gen. nov., sp. nov., a thylakoid-bearing basal-branching cyanobacterium with intracellular carbonates, and proposal for Gloeomargaritales ord. nov.</title>
        <authorList>
            <person name="Moreira D."/>
            <person name="Tavera R."/>
            <person name="Benzerara K."/>
            <person name="Skouri-Panet F."/>
            <person name="Couradeau E."/>
            <person name="Gerard E."/>
            <person name="Loussert C."/>
            <person name="Novelo E."/>
            <person name="Zivanovic Y."/>
            <person name="Lopez-Garcia P."/>
        </authorList>
    </citation>
    <scope>NUCLEOTIDE SEQUENCE [LARGE SCALE GENOMIC DNA]</scope>
    <source>
        <strain evidence="7 8">D10</strain>
    </source>
</reference>
<dbReference type="GO" id="GO:0016788">
    <property type="term" value="F:hydrolase activity, acting on ester bonds"/>
    <property type="evidence" value="ECO:0007669"/>
    <property type="project" value="UniProtKB-UniRule"/>
</dbReference>
<dbReference type="STRING" id="1188229.GlitD10_1436"/>
<dbReference type="Pfam" id="PF03652">
    <property type="entry name" value="RuvX"/>
    <property type="match status" value="1"/>
</dbReference>
<dbReference type="InterPro" id="IPR037027">
    <property type="entry name" value="YqgF/RNaseH-like_dom_sf"/>
</dbReference>
<keyword evidence="8" id="KW-1185">Reference proteome</keyword>
<evidence type="ECO:0000259" key="6">
    <source>
        <dbReference type="SMART" id="SM00732"/>
    </source>
</evidence>
<dbReference type="PANTHER" id="PTHR33317:SF4">
    <property type="entry name" value="POLYNUCLEOTIDYL TRANSFERASE, RIBONUCLEASE H-LIKE SUPERFAMILY PROTEIN"/>
    <property type="match status" value="1"/>
</dbReference>
<evidence type="ECO:0000256" key="4">
    <source>
        <dbReference type="ARBA" id="ARBA00022801"/>
    </source>
</evidence>
<dbReference type="PANTHER" id="PTHR33317">
    <property type="entry name" value="POLYNUCLEOTIDYL TRANSFERASE, RIBONUCLEASE H-LIKE SUPERFAMILY PROTEIN"/>
    <property type="match status" value="1"/>
</dbReference>
<dbReference type="SUPFAM" id="SSF53098">
    <property type="entry name" value="Ribonuclease H-like"/>
    <property type="match status" value="1"/>
</dbReference>
<organism evidence="7 8">
    <name type="scientific">Gloeomargarita lithophora Alchichica-D10</name>
    <dbReference type="NCBI Taxonomy" id="1188229"/>
    <lineage>
        <taxon>Bacteria</taxon>
        <taxon>Bacillati</taxon>
        <taxon>Cyanobacteriota</taxon>
        <taxon>Cyanophyceae</taxon>
        <taxon>Gloeomargaritales</taxon>
        <taxon>Gloeomargaritaceae</taxon>
        <taxon>Gloeomargarita</taxon>
    </lineage>
</organism>
<protein>
    <recommendedName>
        <fullName evidence="5">Putative pre-16S rRNA nuclease</fullName>
        <ecNumber evidence="5">3.1.-.-</ecNumber>
    </recommendedName>
</protein>
<dbReference type="InterPro" id="IPR012337">
    <property type="entry name" value="RNaseH-like_sf"/>
</dbReference>
<dbReference type="GO" id="GO:0000967">
    <property type="term" value="P:rRNA 5'-end processing"/>
    <property type="evidence" value="ECO:0007669"/>
    <property type="project" value="UniProtKB-UniRule"/>
</dbReference>
<evidence type="ECO:0000256" key="2">
    <source>
        <dbReference type="ARBA" id="ARBA00022517"/>
    </source>
</evidence>
<dbReference type="EMBL" id="CP017675">
    <property type="protein sequence ID" value="APB33757.1"/>
    <property type="molecule type" value="Genomic_DNA"/>
</dbReference>
<keyword evidence="1 5" id="KW-0963">Cytoplasm</keyword>
<dbReference type="GO" id="GO:0004518">
    <property type="term" value="F:nuclease activity"/>
    <property type="evidence" value="ECO:0007669"/>
    <property type="project" value="UniProtKB-KW"/>
</dbReference>
<dbReference type="CDD" id="cd16964">
    <property type="entry name" value="YqgF"/>
    <property type="match status" value="1"/>
</dbReference>
<keyword evidence="2 5" id="KW-0690">Ribosome biogenesis</keyword>
<dbReference type="GO" id="GO:0005829">
    <property type="term" value="C:cytosol"/>
    <property type="evidence" value="ECO:0007669"/>
    <property type="project" value="TreeGrafter"/>
</dbReference>
<dbReference type="AlphaFoldDB" id="A0A1J0ACU5"/>
<comment type="subcellular location">
    <subcellularLocation>
        <location evidence="5">Cytoplasm</location>
    </subcellularLocation>
</comment>
<evidence type="ECO:0000313" key="7">
    <source>
        <dbReference type="EMBL" id="APB33757.1"/>
    </source>
</evidence>
<feature type="domain" description="YqgF/RNase H-like" evidence="6">
    <location>
        <begin position="4"/>
        <end position="102"/>
    </location>
</feature>
<dbReference type="KEGG" id="glt:GlitD10_1436"/>
<keyword evidence="3 5" id="KW-0540">Nuclease</keyword>
<evidence type="ECO:0000256" key="5">
    <source>
        <dbReference type="HAMAP-Rule" id="MF_00651"/>
    </source>
</evidence>
<dbReference type="Proteomes" id="UP000180235">
    <property type="component" value="Chromosome"/>
</dbReference>
<dbReference type="NCBIfam" id="TIGR00250">
    <property type="entry name" value="RNAse_H_YqgF"/>
    <property type="match status" value="1"/>
</dbReference>
<name>A0A1J0ACU5_9CYAN</name>
<comment type="function">
    <text evidence="5">Could be a nuclease involved in processing of the 5'-end of pre-16S rRNA.</text>
</comment>
<evidence type="ECO:0000313" key="8">
    <source>
        <dbReference type="Proteomes" id="UP000180235"/>
    </source>
</evidence>
<comment type="similarity">
    <text evidence="5">Belongs to the YqgF HJR family.</text>
</comment>
<dbReference type="RefSeq" id="WP_071454297.1">
    <property type="nucleotide sequence ID" value="NZ_CP017675.1"/>
</dbReference>
<proteinExistence type="inferred from homology"/>
<dbReference type="InterPro" id="IPR005227">
    <property type="entry name" value="YqgF"/>
</dbReference>
<dbReference type="InterPro" id="IPR006641">
    <property type="entry name" value="YqgF/RNaseH-like_dom"/>
</dbReference>
<keyword evidence="4 5" id="KW-0378">Hydrolase</keyword>
<accession>A0A1J0ACU5</accession>
<dbReference type="Gene3D" id="3.30.420.140">
    <property type="entry name" value="YqgF/RNase H-like domain"/>
    <property type="match status" value="1"/>
</dbReference>
<evidence type="ECO:0000256" key="1">
    <source>
        <dbReference type="ARBA" id="ARBA00022490"/>
    </source>
</evidence>